<dbReference type="AlphaFoldDB" id="A0A607KX04"/>
<evidence type="ECO:0000313" key="1">
    <source>
        <dbReference type="EMBL" id="ECU9122079.1"/>
    </source>
</evidence>
<sequence>AAFTTTMRALPVSGLNGPFLCPTQLTKEVCLESNQHLCLARQCSHRCVPVFSPLQARWYAGVLTQPARKPNEPVLCSRSSI</sequence>
<accession>A0A607KX04</accession>
<name>A0A607KX04_SALER</name>
<feature type="non-terminal residue" evidence="1">
    <location>
        <position position="1"/>
    </location>
</feature>
<organism evidence="1">
    <name type="scientific">Salmonella enterica</name>
    <name type="common">Salmonella choleraesuis</name>
    <dbReference type="NCBI Taxonomy" id="28901"/>
    <lineage>
        <taxon>Bacteria</taxon>
        <taxon>Pseudomonadati</taxon>
        <taxon>Pseudomonadota</taxon>
        <taxon>Gammaproteobacteria</taxon>
        <taxon>Enterobacterales</taxon>
        <taxon>Enterobacteriaceae</taxon>
        <taxon>Salmonella</taxon>
    </lineage>
</organism>
<protein>
    <submittedName>
        <fullName evidence="1">Uncharacterized protein</fullName>
    </submittedName>
</protein>
<gene>
    <name evidence="1" type="ORF">CHK64_25245</name>
</gene>
<proteinExistence type="predicted"/>
<reference evidence="1" key="1">
    <citation type="submission" date="2018-07" db="EMBL/GenBank/DDBJ databases">
        <authorList>
            <consortium name="PulseNet: The National Subtyping Network for Foodborne Disease Surveillance"/>
            <person name="Tarr C.L."/>
            <person name="Trees E."/>
            <person name="Katz L.S."/>
            <person name="Carleton-Romer H.A."/>
            <person name="Stroika S."/>
            <person name="Kucerova Z."/>
            <person name="Roache K.F."/>
            <person name="Sabol A.L."/>
            <person name="Besser J."/>
            <person name="Gerner-Smidt P."/>
        </authorList>
    </citation>
    <scope>NUCLEOTIDE SEQUENCE</scope>
    <source>
        <strain evidence="1">PNUSAS018375</strain>
    </source>
</reference>
<comment type="caution">
    <text evidence="1">The sequence shown here is derived from an EMBL/GenBank/DDBJ whole genome shotgun (WGS) entry which is preliminary data.</text>
</comment>
<dbReference type="EMBL" id="AAKRLB010000044">
    <property type="protein sequence ID" value="ECU9122079.1"/>
    <property type="molecule type" value="Genomic_DNA"/>
</dbReference>